<dbReference type="PANTHER" id="PTHR24148:SF73">
    <property type="entry name" value="HET DOMAIN PROTEIN (AFU_ORTHOLOGUE AFUA_8G01020)"/>
    <property type="match status" value="1"/>
</dbReference>
<evidence type="ECO:0000259" key="1">
    <source>
        <dbReference type="Pfam" id="PF06985"/>
    </source>
</evidence>
<dbReference type="Pfam" id="PF06985">
    <property type="entry name" value="HET"/>
    <property type="match status" value="1"/>
</dbReference>
<dbReference type="STRING" id="56646.A0A2L2TZ78"/>
<dbReference type="Pfam" id="PF26639">
    <property type="entry name" value="Het-6_barrel"/>
    <property type="match status" value="1"/>
</dbReference>
<dbReference type="InterPro" id="IPR052895">
    <property type="entry name" value="HetReg/Transcr_Mod"/>
</dbReference>
<sequence>MMALQDNEIRLLLVNELYSPGERPQMTFKVVSLNNPPPFVALSYVWGDLADTLPLGVGEHIITATRNLHHALESLTVSKKYQALWIDALCINQDDFEERASQVAMMGDIYSRAEYVLAFLSPQSDPFNMGLDFMEKTAQNPEMHFDPSLSPHLTVDAPRLAAFGLTASDPILQRSIIDFFGTPWFTRVWTVQEFLLARKVIFRCGKRTIDAEVVKKCCRSWIDHSKTCCWSGDQPRHGNTHGFIDTTWDNSSNLTLYTATLRMKPLMDMSSRGRLHSIDFLAAISLFRIRQCSDPRDRIYGFAGLYLSGIDIKRELQVDYQVSTALLFRNLAATLIEKSQTLDVLSHVLHESRIDKRVPGLPSWVPDWNATMNGRQHLLYTDRADRIRRCHASGDLGPGWAFSASGNVLIRGLQIGKVKAIAPGYPSSSKNSTFGGKETIDSWRRLAGLFETLPLEEGIQDSQDIAFQNALSGGFTWANESVDYPDAYKSWLEWFTSTNPGSLPVACKEITQEFDDLMHQTSMHRCFILTDNGELGFGPETTVEGDAIVILPGGKVPYVLRQVEVACQGTITYRLLGDAYINGAMAGEKARSGMSGFEDMFLA</sequence>
<evidence type="ECO:0000313" key="3">
    <source>
        <dbReference type="Proteomes" id="UP000245910"/>
    </source>
</evidence>
<dbReference type="PANTHER" id="PTHR24148">
    <property type="entry name" value="ANKYRIN REPEAT DOMAIN-CONTAINING PROTEIN 39 HOMOLOG-RELATED"/>
    <property type="match status" value="1"/>
</dbReference>
<reference evidence="3" key="1">
    <citation type="submission" date="2014-10" db="EMBL/GenBank/DDBJ databases">
        <authorList>
            <person name="King R."/>
        </authorList>
    </citation>
    <scope>NUCLEOTIDE SEQUENCE [LARGE SCALE GENOMIC DNA]</scope>
    <source>
        <strain evidence="3">A3/5</strain>
    </source>
</reference>
<dbReference type="Proteomes" id="UP000245910">
    <property type="component" value="Chromosome III"/>
</dbReference>
<feature type="domain" description="Heterokaryon incompatibility" evidence="1">
    <location>
        <begin position="39"/>
        <end position="193"/>
    </location>
</feature>
<protein>
    <recommendedName>
        <fullName evidence="1">Heterokaryon incompatibility domain-containing protein</fullName>
    </recommendedName>
</protein>
<dbReference type="EMBL" id="LN649231">
    <property type="protein sequence ID" value="CEI70436.1"/>
    <property type="molecule type" value="Genomic_DNA"/>
</dbReference>
<dbReference type="AlphaFoldDB" id="A0A2L2TZ78"/>
<proteinExistence type="predicted"/>
<organism evidence="2 3">
    <name type="scientific">Fusarium venenatum</name>
    <dbReference type="NCBI Taxonomy" id="56646"/>
    <lineage>
        <taxon>Eukaryota</taxon>
        <taxon>Fungi</taxon>
        <taxon>Dikarya</taxon>
        <taxon>Ascomycota</taxon>
        <taxon>Pezizomycotina</taxon>
        <taxon>Sordariomycetes</taxon>
        <taxon>Hypocreomycetidae</taxon>
        <taxon>Hypocreales</taxon>
        <taxon>Nectriaceae</taxon>
        <taxon>Fusarium</taxon>
    </lineage>
</organism>
<name>A0A2L2TZ78_9HYPO</name>
<evidence type="ECO:0000313" key="2">
    <source>
        <dbReference type="EMBL" id="CEI70436.1"/>
    </source>
</evidence>
<accession>A0A2L2TZ78</accession>
<dbReference type="InterPro" id="IPR010730">
    <property type="entry name" value="HET"/>
</dbReference>
<keyword evidence="3" id="KW-1185">Reference proteome</keyword>